<evidence type="ECO:0000256" key="1">
    <source>
        <dbReference type="SAM" id="MobiDB-lite"/>
    </source>
</evidence>
<organism evidence="3 4">
    <name type="scientific">Caenorhabditis japonica</name>
    <dbReference type="NCBI Taxonomy" id="281687"/>
    <lineage>
        <taxon>Eukaryota</taxon>
        <taxon>Metazoa</taxon>
        <taxon>Ecdysozoa</taxon>
        <taxon>Nematoda</taxon>
        <taxon>Chromadorea</taxon>
        <taxon>Rhabditida</taxon>
        <taxon>Rhabditina</taxon>
        <taxon>Rhabditomorpha</taxon>
        <taxon>Rhabditoidea</taxon>
        <taxon>Rhabditidae</taxon>
        <taxon>Peloderinae</taxon>
        <taxon>Caenorhabditis</taxon>
    </lineage>
</organism>
<dbReference type="PANTHER" id="PTHR46454">
    <property type="entry name" value="DYNEIN AXONEMAL HEAVY CHAIN 7-RELATED"/>
    <property type="match status" value="1"/>
</dbReference>
<keyword evidence="4" id="KW-1185">Reference proteome</keyword>
<reference evidence="3" key="2">
    <citation type="submission" date="2022-06" db="UniProtKB">
        <authorList>
            <consortium name="EnsemblMetazoa"/>
        </authorList>
    </citation>
    <scope>IDENTIFICATION</scope>
    <source>
        <strain evidence="3">DF5081</strain>
    </source>
</reference>
<feature type="region of interest" description="Disordered" evidence="1">
    <location>
        <begin position="521"/>
        <end position="550"/>
    </location>
</feature>
<dbReference type="InterPro" id="IPR013602">
    <property type="entry name" value="Dynein_heavy_linker"/>
</dbReference>
<dbReference type="EnsemblMetazoa" id="CJA37212b.1">
    <property type="protein sequence ID" value="CJA37212b.1"/>
    <property type="gene ID" value="WBGene00213059"/>
</dbReference>
<accession>A0A8R1EL98</accession>
<reference evidence="4" key="1">
    <citation type="submission" date="2010-08" db="EMBL/GenBank/DDBJ databases">
        <authorList>
            <consortium name="Caenorhabditis japonica Sequencing Consortium"/>
            <person name="Wilson R.K."/>
        </authorList>
    </citation>
    <scope>NUCLEOTIDE SEQUENCE [LARGE SCALE GENOMIC DNA]</scope>
    <source>
        <strain evidence="4">DF5081</strain>
    </source>
</reference>
<dbReference type="Proteomes" id="UP000005237">
    <property type="component" value="Unassembled WGS sequence"/>
</dbReference>
<dbReference type="Pfam" id="PF08393">
    <property type="entry name" value="DHC_N2"/>
    <property type="match status" value="1"/>
</dbReference>
<dbReference type="PANTHER" id="PTHR46454:SF17">
    <property type="entry name" value="DYNEIN HEAVY CHAIN LINKER DOMAIN-CONTAINING PROTEIN"/>
    <property type="match status" value="1"/>
</dbReference>
<dbReference type="AlphaFoldDB" id="A0A8R1EL98"/>
<sequence length="655" mass="74666">MMLNNKAIVDSMLENEIGNSAKQFVDTYDRVFEITQKKQSKVMGNVQKAMEKLKIVQTMANPQEVNNYLTQMTKLRPMLDSLITEIEDLNKFENAVNIQVSDVTKIKQFMDEIGSLQSLFEATSGYYKHINEFFESRRTLVNVETTGKFIEQFTVQLSIFESSLTTHRAAKHFIAYARNEVDGFKKNFAVAEVMSCRRLLDAHWLRMSEIVGFDLTPYANSSIAQICELGLEAHLQQLKPIAFSAEREATAADQLHEIVTFWSHEPLETKFYAQWKFSLAVKLFDLHIKLQNDIHTLRHMTNVEQITDDSLPQWIDWTCRTEDILRAWCETQQKWMRVANIFVTCRDTLQEKSFHLQHKTTQRQSLITVDFVYSTETSKFVPRSLADNWSTGHLILMIGEVCTTRSFALKLANCLCSNLRIVNSHDLLEPDFLHRLTNCVSMVNWFVLLENVDLLSPKIMFQLFNMLSFHVQPFPRLFISCTEDVKIQLPATIAVERLKPFEDTEDHKIVVSKFDLPPASPISSVRSSSIPTPTRLPALSQPAPPSSPHSVLLEKIGTKIRNREISGCVGPMAKSTLKEALIGFPENVIWIYVDVFVRDQLVVRTDEFAATPTGLLFEILSPNGPSVGGGEDSERSYHSTVSTSSGYCVFHRLAT</sequence>
<protein>
    <submittedName>
        <fullName evidence="3">DHC_N2 domain-containing protein</fullName>
    </submittedName>
</protein>
<feature type="compositionally biased region" description="Low complexity" evidence="1">
    <location>
        <begin position="521"/>
        <end position="541"/>
    </location>
</feature>
<name>A0A8R1EL98_CAEJA</name>
<proteinExistence type="predicted"/>
<evidence type="ECO:0000313" key="3">
    <source>
        <dbReference type="EnsemblMetazoa" id="CJA37212b.1"/>
    </source>
</evidence>
<feature type="domain" description="Dynein heavy chain linker" evidence="2">
    <location>
        <begin position="107"/>
        <end position="351"/>
    </location>
</feature>
<evidence type="ECO:0000259" key="2">
    <source>
        <dbReference type="Pfam" id="PF08393"/>
    </source>
</evidence>
<evidence type="ECO:0000313" key="4">
    <source>
        <dbReference type="Proteomes" id="UP000005237"/>
    </source>
</evidence>